<reference evidence="2 3" key="1">
    <citation type="submission" date="2019-08" db="EMBL/GenBank/DDBJ databases">
        <title>Sphingorhabdus soil sp. nov., isolated from arctic soil.</title>
        <authorList>
            <person name="Liu Y."/>
        </authorList>
    </citation>
    <scope>NUCLEOTIDE SEQUENCE [LARGE SCALE GENOMIC DNA]</scope>
    <source>
        <strain evidence="2 3">D-2Q-5-6</strain>
    </source>
</reference>
<keyword evidence="2" id="KW-0489">Methyltransferase</keyword>
<dbReference type="GO" id="GO:0032259">
    <property type="term" value="P:methylation"/>
    <property type="evidence" value="ECO:0007669"/>
    <property type="project" value="UniProtKB-KW"/>
</dbReference>
<dbReference type="CDD" id="cd02440">
    <property type="entry name" value="AdoMet_MTases"/>
    <property type="match status" value="1"/>
</dbReference>
<proteinExistence type="predicted"/>
<dbReference type="GO" id="GO:0008757">
    <property type="term" value="F:S-adenosylmethionine-dependent methyltransferase activity"/>
    <property type="evidence" value="ECO:0007669"/>
    <property type="project" value="InterPro"/>
</dbReference>
<organism evidence="2 3">
    <name type="scientific">Flavisphingopyxis soli</name>
    <dbReference type="NCBI Taxonomy" id="2601267"/>
    <lineage>
        <taxon>Bacteria</taxon>
        <taxon>Pseudomonadati</taxon>
        <taxon>Pseudomonadota</taxon>
        <taxon>Alphaproteobacteria</taxon>
        <taxon>Sphingomonadales</taxon>
        <taxon>Sphingopyxidaceae</taxon>
        <taxon>Flavisphingopyxis</taxon>
    </lineage>
</organism>
<dbReference type="InterPro" id="IPR013216">
    <property type="entry name" value="Methyltransf_11"/>
</dbReference>
<dbReference type="Pfam" id="PF08241">
    <property type="entry name" value="Methyltransf_11"/>
    <property type="match status" value="1"/>
</dbReference>
<accession>A0A5C6UNQ4</accession>
<comment type="caution">
    <text evidence="2">The sequence shown here is derived from an EMBL/GenBank/DDBJ whole genome shotgun (WGS) entry which is preliminary data.</text>
</comment>
<dbReference type="Proteomes" id="UP000321129">
    <property type="component" value="Unassembled WGS sequence"/>
</dbReference>
<keyword evidence="3" id="KW-1185">Reference proteome</keyword>
<sequence length="319" mass="36525">MTITEIARSIFRDVPELSNGVYVAHEFGSSENDRQTSAAFSDKWTSLAQDDVDSEGWKQFQFDWYLRCYGYADEAELAADLRKHSVIVDAGCGPGYKAAWFARLAPESTVIAMDLSESIFRAADRYGDRANMIFVRGDIANTPFKDDTISLVSCDQVLHHTIDPPATAREFRRIIAPGGQLNTYVYATKALPRELLDEHLREYTKQLSAKQVWELSDQLTQLGKTLSELEIEIDVPAMPVLGIQGGRQDIQRFFYWNFLKCFWNPQHGFEASKMINYDWYAPSTAFRYTRDEFLAMIEEAGFRDLFVHSEEACHSGRFR</sequence>
<dbReference type="AlphaFoldDB" id="A0A5C6UNQ4"/>
<feature type="domain" description="Methyltransferase type 11" evidence="1">
    <location>
        <begin position="88"/>
        <end position="181"/>
    </location>
</feature>
<evidence type="ECO:0000259" key="1">
    <source>
        <dbReference type="Pfam" id="PF08241"/>
    </source>
</evidence>
<dbReference type="RefSeq" id="WP_147122197.1">
    <property type="nucleotide sequence ID" value="NZ_VOPY01000001.1"/>
</dbReference>
<dbReference type="SUPFAM" id="SSF53335">
    <property type="entry name" value="S-adenosyl-L-methionine-dependent methyltransferases"/>
    <property type="match status" value="1"/>
</dbReference>
<dbReference type="InterPro" id="IPR029063">
    <property type="entry name" value="SAM-dependent_MTases_sf"/>
</dbReference>
<protein>
    <submittedName>
        <fullName evidence="2">Class I SAM-dependent methyltransferase</fullName>
    </submittedName>
</protein>
<dbReference type="PANTHER" id="PTHR43591">
    <property type="entry name" value="METHYLTRANSFERASE"/>
    <property type="match status" value="1"/>
</dbReference>
<keyword evidence="2" id="KW-0808">Transferase</keyword>
<dbReference type="EMBL" id="VOPY01000001">
    <property type="protein sequence ID" value="TXC74240.1"/>
    <property type="molecule type" value="Genomic_DNA"/>
</dbReference>
<evidence type="ECO:0000313" key="2">
    <source>
        <dbReference type="EMBL" id="TXC74240.1"/>
    </source>
</evidence>
<dbReference type="OrthoDB" id="163232at2"/>
<name>A0A5C6UNQ4_9SPHN</name>
<evidence type="ECO:0000313" key="3">
    <source>
        <dbReference type="Proteomes" id="UP000321129"/>
    </source>
</evidence>
<dbReference type="Gene3D" id="3.40.50.150">
    <property type="entry name" value="Vaccinia Virus protein VP39"/>
    <property type="match status" value="1"/>
</dbReference>
<gene>
    <name evidence="2" type="ORF">FSZ31_05925</name>
</gene>